<dbReference type="Proteomes" id="UP000192505">
    <property type="component" value="Unassembled WGS sequence"/>
</dbReference>
<feature type="transmembrane region" description="Helical" evidence="1">
    <location>
        <begin position="21"/>
        <end position="42"/>
    </location>
</feature>
<organism evidence="2 3">
    <name type="scientific">Rhodoferax ferrireducens</name>
    <dbReference type="NCBI Taxonomy" id="192843"/>
    <lineage>
        <taxon>Bacteria</taxon>
        <taxon>Pseudomonadati</taxon>
        <taxon>Pseudomonadota</taxon>
        <taxon>Betaproteobacteria</taxon>
        <taxon>Burkholderiales</taxon>
        <taxon>Comamonadaceae</taxon>
        <taxon>Rhodoferax</taxon>
    </lineage>
</organism>
<proteinExistence type="predicted"/>
<dbReference type="AlphaFoldDB" id="A0A1W9KSQ5"/>
<dbReference type="PROSITE" id="PS51257">
    <property type="entry name" value="PROKAR_LIPOPROTEIN"/>
    <property type="match status" value="1"/>
</dbReference>
<dbReference type="EMBL" id="MTEI01000008">
    <property type="protein sequence ID" value="OQW87436.1"/>
    <property type="molecule type" value="Genomic_DNA"/>
</dbReference>
<sequence length="166" mass="18147">MKFKQTTMSVIKFSERFFAMGFAVVIILFAGCAVALISFSGIDLWRAVQLNDALTLTKRFDLILDCIAMLTIAIAAMELAQTLVEEEFAHDSRLNAAARARLVLSRFLVVVIVSLAIESLVAIFKMMHDDPSKISEAAFIAFAAAALLIAWGVFIKLSQQGQTRGG</sequence>
<evidence type="ECO:0000256" key="1">
    <source>
        <dbReference type="SAM" id="Phobius"/>
    </source>
</evidence>
<keyword evidence="1" id="KW-1133">Transmembrane helix</keyword>
<feature type="transmembrane region" description="Helical" evidence="1">
    <location>
        <begin position="137"/>
        <end position="155"/>
    </location>
</feature>
<accession>A0A1W9KSQ5</accession>
<evidence type="ECO:0000313" key="3">
    <source>
        <dbReference type="Proteomes" id="UP000192505"/>
    </source>
</evidence>
<feature type="transmembrane region" description="Helical" evidence="1">
    <location>
        <begin position="104"/>
        <end position="125"/>
    </location>
</feature>
<keyword evidence="1" id="KW-0812">Transmembrane</keyword>
<feature type="transmembrane region" description="Helical" evidence="1">
    <location>
        <begin position="62"/>
        <end position="84"/>
    </location>
</feature>
<comment type="caution">
    <text evidence="2">The sequence shown here is derived from an EMBL/GenBank/DDBJ whole genome shotgun (WGS) entry which is preliminary data.</text>
</comment>
<name>A0A1W9KSQ5_9BURK</name>
<reference evidence="2 3" key="1">
    <citation type="submission" date="2017-01" db="EMBL/GenBank/DDBJ databases">
        <title>Novel large sulfur bacteria in the metagenomes of groundwater-fed chemosynthetic microbial mats in the Lake Huron basin.</title>
        <authorList>
            <person name="Sharrar A.M."/>
            <person name="Flood B.E."/>
            <person name="Bailey J.V."/>
            <person name="Jones D.S."/>
            <person name="Biddanda B."/>
            <person name="Ruberg S.A."/>
            <person name="Marcus D.N."/>
            <person name="Dick G.J."/>
        </authorList>
    </citation>
    <scope>NUCLEOTIDE SEQUENCE [LARGE SCALE GENOMIC DNA]</scope>
    <source>
        <strain evidence="2">A7</strain>
    </source>
</reference>
<gene>
    <name evidence="2" type="ORF">BWK72_12905</name>
</gene>
<keyword evidence="1" id="KW-0472">Membrane</keyword>
<evidence type="ECO:0000313" key="2">
    <source>
        <dbReference type="EMBL" id="OQW87436.1"/>
    </source>
</evidence>
<protein>
    <submittedName>
        <fullName evidence="2">Uncharacterized protein</fullName>
    </submittedName>
</protein>